<reference evidence="3" key="2">
    <citation type="submission" date="2020-09" db="EMBL/GenBank/DDBJ databases">
        <authorList>
            <person name="Sun Q."/>
            <person name="Zhou Y."/>
        </authorList>
    </citation>
    <scope>NUCLEOTIDE SEQUENCE</scope>
    <source>
        <strain evidence="3">CGMCC 1.15254</strain>
    </source>
</reference>
<gene>
    <name evidence="3" type="ORF">GCM10011332_03480</name>
</gene>
<sequence length="196" mass="22367">MPRHSQQINLAAKLGFLLGWGFFALAFLLAAAEATLARHSLFTSANDLLLTLAPGKWIAFKHHYDSALLKFFIATVLQLPGWLLAGLPAGLLLWTCRPHREDMDPDLYHSLTTFDRLAKMAEEDGAQDDDPTFQEYDPRDYDDDLQKEDVANARSYMKDWYPEKVDEQDMPTRPKGPHERMDSARDNLTIPFDKLS</sequence>
<name>A0A917BQH6_9PROT</name>
<feature type="compositionally biased region" description="Acidic residues" evidence="1">
    <location>
        <begin position="123"/>
        <end position="132"/>
    </location>
</feature>
<feature type="transmembrane region" description="Helical" evidence="2">
    <location>
        <begin position="71"/>
        <end position="94"/>
    </location>
</feature>
<evidence type="ECO:0000313" key="4">
    <source>
        <dbReference type="Proteomes" id="UP000632498"/>
    </source>
</evidence>
<evidence type="ECO:0000256" key="1">
    <source>
        <dbReference type="SAM" id="MobiDB-lite"/>
    </source>
</evidence>
<keyword evidence="2" id="KW-0812">Transmembrane</keyword>
<keyword evidence="4" id="KW-1185">Reference proteome</keyword>
<evidence type="ECO:0000256" key="2">
    <source>
        <dbReference type="SAM" id="Phobius"/>
    </source>
</evidence>
<organism evidence="3 4">
    <name type="scientific">Terasakiella brassicae</name>
    <dbReference type="NCBI Taxonomy" id="1634917"/>
    <lineage>
        <taxon>Bacteria</taxon>
        <taxon>Pseudomonadati</taxon>
        <taxon>Pseudomonadota</taxon>
        <taxon>Alphaproteobacteria</taxon>
        <taxon>Rhodospirillales</taxon>
        <taxon>Terasakiellaceae</taxon>
        <taxon>Terasakiella</taxon>
    </lineage>
</organism>
<keyword evidence="2" id="KW-0472">Membrane</keyword>
<keyword evidence="2" id="KW-1133">Transmembrane helix</keyword>
<evidence type="ECO:0000313" key="3">
    <source>
        <dbReference type="EMBL" id="GGF53401.1"/>
    </source>
</evidence>
<dbReference type="AlphaFoldDB" id="A0A917BQH6"/>
<comment type="caution">
    <text evidence="3">The sequence shown here is derived from an EMBL/GenBank/DDBJ whole genome shotgun (WGS) entry which is preliminary data.</text>
</comment>
<dbReference type="EMBL" id="BMHV01000002">
    <property type="protein sequence ID" value="GGF53401.1"/>
    <property type="molecule type" value="Genomic_DNA"/>
</dbReference>
<reference evidence="3" key="1">
    <citation type="journal article" date="2014" name="Int. J. Syst. Evol. Microbiol.">
        <title>Complete genome sequence of Corynebacterium casei LMG S-19264T (=DSM 44701T), isolated from a smear-ripened cheese.</title>
        <authorList>
            <consortium name="US DOE Joint Genome Institute (JGI-PGF)"/>
            <person name="Walter F."/>
            <person name="Albersmeier A."/>
            <person name="Kalinowski J."/>
            <person name="Ruckert C."/>
        </authorList>
    </citation>
    <scope>NUCLEOTIDE SEQUENCE</scope>
    <source>
        <strain evidence="3">CGMCC 1.15254</strain>
    </source>
</reference>
<dbReference type="Proteomes" id="UP000632498">
    <property type="component" value="Unassembled WGS sequence"/>
</dbReference>
<protein>
    <submittedName>
        <fullName evidence="3">Uncharacterized protein</fullName>
    </submittedName>
</protein>
<dbReference type="RefSeq" id="WP_188660606.1">
    <property type="nucleotide sequence ID" value="NZ_BMHV01000002.1"/>
</dbReference>
<feature type="region of interest" description="Disordered" evidence="1">
    <location>
        <begin position="123"/>
        <end position="196"/>
    </location>
</feature>
<accession>A0A917BQH6</accession>
<proteinExistence type="predicted"/>
<feature type="compositionally biased region" description="Basic and acidic residues" evidence="1">
    <location>
        <begin position="147"/>
        <end position="185"/>
    </location>
</feature>